<keyword evidence="8 11" id="KW-1133">Transmembrane helix</keyword>
<feature type="transmembrane region" description="Helical" evidence="11">
    <location>
        <begin position="188"/>
        <end position="208"/>
    </location>
</feature>
<dbReference type="GO" id="GO:0000155">
    <property type="term" value="F:phosphorelay sensor kinase activity"/>
    <property type="evidence" value="ECO:0007669"/>
    <property type="project" value="InterPro"/>
</dbReference>
<feature type="transmembrane region" description="Helical" evidence="11">
    <location>
        <begin position="23"/>
        <end position="46"/>
    </location>
</feature>
<keyword evidence="5" id="KW-0808">Transferase</keyword>
<dbReference type="GO" id="GO:0005886">
    <property type="term" value="C:plasma membrane"/>
    <property type="evidence" value="ECO:0007669"/>
    <property type="project" value="UniProtKB-SubCell"/>
</dbReference>
<evidence type="ECO:0000256" key="9">
    <source>
        <dbReference type="ARBA" id="ARBA00023012"/>
    </source>
</evidence>
<dbReference type="RefSeq" id="WP_075020040.1">
    <property type="nucleotide sequence ID" value="NZ_CP083237.1"/>
</dbReference>
<evidence type="ECO:0000256" key="2">
    <source>
        <dbReference type="ARBA" id="ARBA00004236"/>
    </source>
</evidence>
<evidence type="ECO:0000259" key="12">
    <source>
        <dbReference type="PROSITE" id="PS50109"/>
    </source>
</evidence>
<dbReference type="InterPro" id="IPR003660">
    <property type="entry name" value="HAMP_dom"/>
</dbReference>
<dbReference type="STRING" id="1993.SAMN04489713_1011076"/>
<dbReference type="SMART" id="SM00387">
    <property type="entry name" value="HATPase_c"/>
    <property type="match status" value="1"/>
</dbReference>
<dbReference type="CDD" id="cd00082">
    <property type="entry name" value="HisKA"/>
    <property type="match status" value="1"/>
</dbReference>
<dbReference type="InterPro" id="IPR003594">
    <property type="entry name" value="HATPase_dom"/>
</dbReference>
<evidence type="ECO:0000256" key="8">
    <source>
        <dbReference type="ARBA" id="ARBA00022989"/>
    </source>
</evidence>
<dbReference type="PANTHER" id="PTHR45436">
    <property type="entry name" value="SENSOR HISTIDINE KINASE YKOH"/>
    <property type="match status" value="1"/>
</dbReference>
<evidence type="ECO:0000256" key="6">
    <source>
        <dbReference type="ARBA" id="ARBA00022692"/>
    </source>
</evidence>
<dbReference type="SUPFAM" id="SSF158472">
    <property type="entry name" value="HAMP domain-like"/>
    <property type="match status" value="1"/>
</dbReference>
<dbReference type="PROSITE" id="PS50885">
    <property type="entry name" value="HAMP"/>
    <property type="match status" value="1"/>
</dbReference>
<keyword evidence="7 14" id="KW-0418">Kinase</keyword>
<dbReference type="Gene3D" id="1.10.287.130">
    <property type="match status" value="1"/>
</dbReference>
<dbReference type="InterPro" id="IPR003661">
    <property type="entry name" value="HisK_dim/P_dom"/>
</dbReference>
<dbReference type="CDD" id="cd00075">
    <property type="entry name" value="HATPase"/>
    <property type="match status" value="1"/>
</dbReference>
<protein>
    <recommendedName>
        <fullName evidence="3">histidine kinase</fullName>
        <ecNumber evidence="3">2.7.13.3</ecNumber>
    </recommendedName>
</protein>
<dbReference type="InterPro" id="IPR050428">
    <property type="entry name" value="TCS_sensor_his_kinase"/>
</dbReference>
<keyword evidence="10 11" id="KW-0472">Membrane</keyword>
<dbReference type="SMART" id="SM00388">
    <property type="entry name" value="HisKA"/>
    <property type="match status" value="1"/>
</dbReference>
<gene>
    <name evidence="14" type="ORF">SAMN04489713_1011076</name>
</gene>
<keyword evidence="4" id="KW-0597">Phosphoprotein</keyword>
<proteinExistence type="predicted"/>
<dbReference type="GeneID" id="99656917"/>
<dbReference type="InParanoid" id="A0A1I4XYM9"/>
<sequence length="498" mass="53423">MTAMPTTEGAREVRRGLSARARIVGWMLLLVALALGGSVSVTWSVLSARLDDRIAAELGHEAEKLREYAHNGADPATGRPVRDVRALLTGYLGHNLPDDGETFFTVVDGRADRRSPYPPPARLDHDAAFIARVAGADRPVHGWADSAAGRVRYAAIPVRMKGDPARAALVVAEFRDAQRDEVAETTRVLAVTAFGALAVAGLAGWLIAGRVLAPIRMVRRTAERIGASDLARRLEVRGTDDVSALASTFNVMLDRLEASFAAQRRFVDDAGHELRTPLTVIRGHLELMGDDPGERAETRELLIDELDRMNRIVDDLLILAKAERSDFLTQSEVDLADLTVETVAKARGLGARRWRVGEVAEVRVIADRQRLTQALMQLAANAVQHTVPDDTIEVGSAVHGSVVTLWVRDTGPGVAEEDAARIFGRFVRGVPGPRPTEGAGLGLAIVASIARAHGGGARVEHPAGGGARFVLELPLCIPQGEPLALDAEPREEAAWAGS</sequence>
<dbReference type="SUPFAM" id="SSF55874">
    <property type="entry name" value="ATPase domain of HSP90 chaperone/DNA topoisomerase II/histidine kinase"/>
    <property type="match status" value="1"/>
</dbReference>
<keyword evidence="9" id="KW-0902">Two-component regulatory system</keyword>
<dbReference type="Pfam" id="PF02518">
    <property type="entry name" value="HATPase_c"/>
    <property type="match status" value="1"/>
</dbReference>
<keyword evidence="6 11" id="KW-0812">Transmembrane</keyword>
<dbReference type="InterPro" id="IPR005467">
    <property type="entry name" value="His_kinase_dom"/>
</dbReference>
<evidence type="ECO:0000256" key="4">
    <source>
        <dbReference type="ARBA" id="ARBA00022553"/>
    </source>
</evidence>
<evidence type="ECO:0000256" key="10">
    <source>
        <dbReference type="ARBA" id="ARBA00023136"/>
    </source>
</evidence>
<dbReference type="PRINTS" id="PR00344">
    <property type="entry name" value="BCTRLSENSOR"/>
</dbReference>
<keyword evidence="15" id="KW-1185">Reference proteome</keyword>
<dbReference type="FunFam" id="1.10.287.130:FF:000001">
    <property type="entry name" value="Two-component sensor histidine kinase"/>
    <property type="match status" value="1"/>
</dbReference>
<evidence type="ECO:0000256" key="1">
    <source>
        <dbReference type="ARBA" id="ARBA00000085"/>
    </source>
</evidence>
<dbReference type="InterPro" id="IPR004358">
    <property type="entry name" value="Sig_transdc_His_kin-like_C"/>
</dbReference>
<feature type="domain" description="Histidine kinase" evidence="12">
    <location>
        <begin position="269"/>
        <end position="477"/>
    </location>
</feature>
<evidence type="ECO:0000256" key="3">
    <source>
        <dbReference type="ARBA" id="ARBA00012438"/>
    </source>
</evidence>
<evidence type="ECO:0000313" key="14">
    <source>
        <dbReference type="EMBL" id="SFN30493.1"/>
    </source>
</evidence>
<dbReference type="eggNOG" id="COG2205">
    <property type="taxonomic scope" value="Bacteria"/>
</dbReference>
<organism evidence="14 15">
    <name type="scientific">Actinomadura madurae</name>
    <dbReference type="NCBI Taxonomy" id="1993"/>
    <lineage>
        <taxon>Bacteria</taxon>
        <taxon>Bacillati</taxon>
        <taxon>Actinomycetota</taxon>
        <taxon>Actinomycetes</taxon>
        <taxon>Streptosporangiales</taxon>
        <taxon>Thermomonosporaceae</taxon>
        <taxon>Actinomadura</taxon>
    </lineage>
</organism>
<feature type="domain" description="HAMP" evidence="13">
    <location>
        <begin position="209"/>
        <end position="261"/>
    </location>
</feature>
<dbReference type="SUPFAM" id="SSF47384">
    <property type="entry name" value="Homodimeric domain of signal transducing histidine kinase"/>
    <property type="match status" value="1"/>
</dbReference>
<dbReference type="EC" id="2.7.13.3" evidence="3"/>
<evidence type="ECO:0000259" key="13">
    <source>
        <dbReference type="PROSITE" id="PS50885"/>
    </source>
</evidence>
<dbReference type="AlphaFoldDB" id="A0A1I4XYM9"/>
<accession>A0A1I4XYM9</accession>
<dbReference type="PROSITE" id="PS50109">
    <property type="entry name" value="HIS_KIN"/>
    <property type="match status" value="1"/>
</dbReference>
<dbReference type="Proteomes" id="UP000183413">
    <property type="component" value="Unassembled WGS sequence"/>
</dbReference>
<dbReference type="InterPro" id="IPR036890">
    <property type="entry name" value="HATPase_C_sf"/>
</dbReference>
<dbReference type="PANTHER" id="PTHR45436:SF5">
    <property type="entry name" value="SENSOR HISTIDINE KINASE TRCS"/>
    <property type="match status" value="1"/>
</dbReference>
<evidence type="ECO:0000256" key="7">
    <source>
        <dbReference type="ARBA" id="ARBA00022777"/>
    </source>
</evidence>
<dbReference type="Pfam" id="PF00672">
    <property type="entry name" value="HAMP"/>
    <property type="match status" value="1"/>
</dbReference>
<reference evidence="14 15" key="1">
    <citation type="submission" date="2016-10" db="EMBL/GenBank/DDBJ databases">
        <authorList>
            <person name="de Groot N.N."/>
        </authorList>
    </citation>
    <scope>NUCLEOTIDE SEQUENCE [LARGE SCALE GENOMIC DNA]</scope>
    <source>
        <strain evidence="14 15">DSM 43067</strain>
    </source>
</reference>
<dbReference type="Gene3D" id="3.30.565.10">
    <property type="entry name" value="Histidine kinase-like ATPase, C-terminal domain"/>
    <property type="match status" value="1"/>
</dbReference>
<name>A0A1I4XYM9_9ACTN</name>
<evidence type="ECO:0000256" key="11">
    <source>
        <dbReference type="SAM" id="Phobius"/>
    </source>
</evidence>
<dbReference type="InterPro" id="IPR036097">
    <property type="entry name" value="HisK_dim/P_sf"/>
</dbReference>
<dbReference type="SMART" id="SM00304">
    <property type="entry name" value="HAMP"/>
    <property type="match status" value="1"/>
</dbReference>
<evidence type="ECO:0000256" key="5">
    <source>
        <dbReference type="ARBA" id="ARBA00022679"/>
    </source>
</evidence>
<evidence type="ECO:0000313" key="15">
    <source>
        <dbReference type="Proteomes" id="UP000183413"/>
    </source>
</evidence>
<comment type="catalytic activity">
    <reaction evidence="1">
        <text>ATP + protein L-histidine = ADP + protein N-phospho-L-histidine.</text>
        <dbReference type="EC" id="2.7.13.3"/>
    </reaction>
</comment>
<dbReference type="CDD" id="cd06225">
    <property type="entry name" value="HAMP"/>
    <property type="match status" value="1"/>
</dbReference>
<dbReference type="Gene3D" id="6.10.340.10">
    <property type="match status" value="1"/>
</dbReference>
<comment type="subcellular location">
    <subcellularLocation>
        <location evidence="2">Cell membrane</location>
    </subcellularLocation>
</comment>
<dbReference type="EMBL" id="FOVH01000001">
    <property type="protein sequence ID" value="SFN30493.1"/>
    <property type="molecule type" value="Genomic_DNA"/>
</dbReference>
<dbReference type="Pfam" id="PF00512">
    <property type="entry name" value="HisKA"/>
    <property type="match status" value="1"/>
</dbReference>